<evidence type="ECO:0000313" key="2">
    <source>
        <dbReference type="Proteomes" id="UP000024404"/>
    </source>
</evidence>
<dbReference type="AlphaFoldDB" id="A0A8R1TNF0"/>
<dbReference type="EnsemblMetazoa" id="OVOC12844.1">
    <property type="protein sequence ID" value="OVOC12844.1"/>
    <property type="gene ID" value="WBGene00249653"/>
</dbReference>
<organism evidence="1 2">
    <name type="scientific">Onchocerca volvulus</name>
    <dbReference type="NCBI Taxonomy" id="6282"/>
    <lineage>
        <taxon>Eukaryota</taxon>
        <taxon>Metazoa</taxon>
        <taxon>Ecdysozoa</taxon>
        <taxon>Nematoda</taxon>
        <taxon>Chromadorea</taxon>
        <taxon>Rhabditida</taxon>
        <taxon>Spirurina</taxon>
        <taxon>Spiruromorpha</taxon>
        <taxon>Filarioidea</taxon>
        <taxon>Onchocercidae</taxon>
        <taxon>Onchocerca</taxon>
    </lineage>
</organism>
<proteinExistence type="predicted"/>
<name>A0A8R1TNF0_ONCVO</name>
<sequence length="82" mass="9745">MEEEEMQSLIMALIDETRFSFLLKLMRTILCVLRFLAKVSKEKIRNLEDFSRENFNSKEYEKATQSLAKMAQSNITQKEIKH</sequence>
<dbReference type="Proteomes" id="UP000024404">
    <property type="component" value="Unassembled WGS sequence"/>
</dbReference>
<keyword evidence="2" id="KW-1185">Reference proteome</keyword>
<reference evidence="1" key="2">
    <citation type="submission" date="2022-06" db="UniProtKB">
        <authorList>
            <consortium name="EnsemblMetazoa"/>
        </authorList>
    </citation>
    <scope>IDENTIFICATION</scope>
</reference>
<dbReference type="OMA" id="QLINKMT"/>
<reference evidence="2" key="1">
    <citation type="submission" date="2013-10" db="EMBL/GenBank/DDBJ databases">
        <title>Genome sequencing of Onchocerca volvulus.</title>
        <authorList>
            <person name="Cotton J."/>
            <person name="Tsai J."/>
            <person name="Stanley E."/>
            <person name="Tracey A."/>
            <person name="Holroyd N."/>
            <person name="Lustigman S."/>
            <person name="Berriman M."/>
        </authorList>
    </citation>
    <scope>NUCLEOTIDE SEQUENCE</scope>
</reference>
<protein>
    <submittedName>
        <fullName evidence="1">Uncharacterized protein</fullName>
    </submittedName>
</protein>
<dbReference type="EMBL" id="CMVM020000790">
    <property type="status" value="NOT_ANNOTATED_CDS"/>
    <property type="molecule type" value="Genomic_DNA"/>
</dbReference>
<accession>A0A8R1TNF0</accession>
<evidence type="ECO:0000313" key="1">
    <source>
        <dbReference type="EnsemblMetazoa" id="OVOC12844.1"/>
    </source>
</evidence>